<feature type="compositionally biased region" description="Gly residues" evidence="3">
    <location>
        <begin position="212"/>
        <end position="221"/>
    </location>
</feature>
<feature type="compositionally biased region" description="Low complexity" evidence="3">
    <location>
        <begin position="192"/>
        <end position="211"/>
    </location>
</feature>
<evidence type="ECO:0000256" key="2">
    <source>
        <dbReference type="ARBA" id="ARBA00022490"/>
    </source>
</evidence>
<dbReference type="InterPro" id="IPR039739">
    <property type="entry name" value="MAG2/RNF10"/>
</dbReference>
<dbReference type="PANTHER" id="PTHR12983:SF9">
    <property type="entry name" value="E3 UBIQUITIN-PROTEIN LIGASE RNF10"/>
    <property type="match status" value="1"/>
</dbReference>
<dbReference type="InterPro" id="IPR013083">
    <property type="entry name" value="Znf_RING/FYVE/PHD"/>
</dbReference>
<dbReference type="SUPFAM" id="SSF57850">
    <property type="entry name" value="RING/U-box"/>
    <property type="match status" value="1"/>
</dbReference>
<comment type="caution">
    <text evidence="4">The sequence shown here is derived from an EMBL/GenBank/DDBJ whole genome shotgun (WGS) entry which is preliminary data.</text>
</comment>
<dbReference type="GO" id="GO:0045944">
    <property type="term" value="P:positive regulation of transcription by RNA polymerase II"/>
    <property type="evidence" value="ECO:0007669"/>
    <property type="project" value="TreeGrafter"/>
</dbReference>
<evidence type="ECO:0000256" key="1">
    <source>
        <dbReference type="ARBA" id="ARBA00004496"/>
    </source>
</evidence>
<proteinExistence type="predicted"/>
<dbReference type="AlphaFoldDB" id="A0AAD5H5Z6"/>
<dbReference type="GO" id="GO:0005737">
    <property type="term" value="C:cytoplasm"/>
    <property type="evidence" value="ECO:0007669"/>
    <property type="project" value="UniProtKB-SubCell"/>
</dbReference>
<evidence type="ECO:0000256" key="3">
    <source>
        <dbReference type="SAM" id="MobiDB-lite"/>
    </source>
</evidence>
<dbReference type="GO" id="GO:0000976">
    <property type="term" value="F:transcription cis-regulatory region binding"/>
    <property type="evidence" value="ECO:0007669"/>
    <property type="project" value="TreeGrafter"/>
</dbReference>
<gene>
    <name evidence="4" type="ORF">COHA_005742</name>
</gene>
<dbReference type="Proteomes" id="UP001205105">
    <property type="component" value="Unassembled WGS sequence"/>
</dbReference>
<dbReference type="EMBL" id="JADXDR010000078">
    <property type="protein sequence ID" value="KAI7840592.1"/>
    <property type="molecule type" value="Genomic_DNA"/>
</dbReference>
<keyword evidence="2" id="KW-0963">Cytoplasm</keyword>
<keyword evidence="5" id="KW-1185">Reference proteome</keyword>
<protein>
    <recommendedName>
        <fullName evidence="6">RING-type domain-containing protein</fullName>
    </recommendedName>
</protein>
<organism evidence="4 5">
    <name type="scientific">Chlorella ohadii</name>
    <dbReference type="NCBI Taxonomy" id="2649997"/>
    <lineage>
        <taxon>Eukaryota</taxon>
        <taxon>Viridiplantae</taxon>
        <taxon>Chlorophyta</taxon>
        <taxon>core chlorophytes</taxon>
        <taxon>Trebouxiophyceae</taxon>
        <taxon>Chlorellales</taxon>
        <taxon>Chlorellaceae</taxon>
        <taxon>Chlorella clade</taxon>
        <taxon>Chlorella</taxon>
    </lineage>
</organism>
<sequence length="525" mass="52417">MQANFRFLVSDAVDARRFEADPDRMLEWEDVVQVEMLSAAPVRCPITLDEKPLCPQITPCGHVFSFPAIIGHLVAHGGPELRKSAPCPLCYTQIAARELRLVQVHRVAVPSVGQPATFQLLRRPRDGITPELAGGEAAAAVGVSGTGSGGSGSAGAAGGAGEGEVAGGPAAGSPVKGGSAGQGSSKRGWPTSGGNSSSGAASSGGSAAPAGGRPGKGGPGKGAATACNRFSKFTLVSEGDATAMWVAEAGRLAQYAAQVTSEGGIEAAFEAPNVYSAIDALAARARTAAERRQRLLMEAADPMAQDALLSAEEAGAQASAAVKGATTAALSAAAVRREQQAAAAARDQQFPSLAAAAAPPRAAGVGSAVGGWGGSAARGQGGGAGTAELSSSARSAGGLLGGSPADAAGAAGAAGDYFFYQAADGQWLFLCPLNLRMLLAHFGSYPACPPAITAKVLEVEDVLQDEGSRRRMRVLAHLPLTATFKLCEVDLAAGLAGLQVGASPAAGGKGKGKKVVLFGGPQRKY</sequence>
<evidence type="ECO:0008006" key="6">
    <source>
        <dbReference type="Google" id="ProtNLM"/>
    </source>
</evidence>
<feature type="compositionally biased region" description="Gly residues" evidence="3">
    <location>
        <begin position="146"/>
        <end position="170"/>
    </location>
</feature>
<evidence type="ECO:0000313" key="4">
    <source>
        <dbReference type="EMBL" id="KAI7840592.1"/>
    </source>
</evidence>
<accession>A0AAD5H5Z6</accession>
<feature type="region of interest" description="Disordered" evidence="3">
    <location>
        <begin position="146"/>
        <end position="223"/>
    </location>
</feature>
<dbReference type="Gene3D" id="3.30.40.10">
    <property type="entry name" value="Zinc/RING finger domain, C3HC4 (zinc finger)"/>
    <property type="match status" value="1"/>
</dbReference>
<comment type="subcellular location">
    <subcellularLocation>
        <location evidence="1">Cytoplasm</location>
    </subcellularLocation>
</comment>
<evidence type="ECO:0000313" key="5">
    <source>
        <dbReference type="Proteomes" id="UP001205105"/>
    </source>
</evidence>
<dbReference type="PANTHER" id="PTHR12983">
    <property type="entry name" value="RING FINGER 10 FAMILY MEMBER"/>
    <property type="match status" value="1"/>
</dbReference>
<name>A0AAD5H5Z6_9CHLO</name>
<reference evidence="4" key="1">
    <citation type="submission" date="2020-11" db="EMBL/GenBank/DDBJ databases">
        <title>Chlorella ohadii genome sequencing and assembly.</title>
        <authorList>
            <person name="Murik O."/>
            <person name="Treves H."/>
            <person name="Kedem I."/>
            <person name="Shotland Y."/>
            <person name="Kaplan A."/>
        </authorList>
    </citation>
    <scope>NUCLEOTIDE SEQUENCE</scope>
    <source>
        <strain evidence="4">1</strain>
    </source>
</reference>